<sequence>MLVGFVLVVIVISTLSYFTISNIVGDQSRQQLQATSTVFSLVEDKLIKPMHIAQTLARADVFKPYMDAEPEQIRTFLQDMQSRFDLMFFIASEPLQMQYYSDGDVMALSEEETPWYFRLKERQEDFYAGLGHEQDLRLYMDIIQRDENGELLGFVGIGMPLSGFVETFSHYNQKLGYDFVFVNSDDEIVLTSFADLQPKGYERTRLQSLPWYPDWYKGPSLTGNQTNLVELKDQDVLITEVPLEVLKWRFFIISPLEAQRQAMSRTFLVNLLIMVTVLLAILWLLSTVIRRIQQNVSRKIYTDRLTGLFNRLYIEKTFEQLQSEETPMSLIMADIDHFKQVNDNHGHNVGDQVIARIAHILGECLRKGDYLGRWGGEEFIILLPDTDLQAAEQVAERMRRSVAFQPIFHGDVSLDITMSFGVTQADRYGALVDLIHSADKALYQAKNEGRNKVMTCVQ</sequence>
<evidence type="ECO:0000256" key="3">
    <source>
        <dbReference type="ARBA" id="ARBA00034247"/>
    </source>
</evidence>
<keyword evidence="4" id="KW-0472">Membrane</keyword>
<dbReference type="PANTHER" id="PTHR45138:SF9">
    <property type="entry name" value="DIGUANYLATE CYCLASE DGCM-RELATED"/>
    <property type="match status" value="1"/>
</dbReference>
<name>A0A0U3ARZ0_9ALTE</name>
<dbReference type="SMART" id="SM00267">
    <property type="entry name" value="GGDEF"/>
    <property type="match status" value="1"/>
</dbReference>
<dbReference type="CDD" id="cd01949">
    <property type="entry name" value="GGDEF"/>
    <property type="match status" value="1"/>
</dbReference>
<accession>A0A0U3ARZ0</accession>
<dbReference type="AlphaFoldDB" id="A0A0U3ARZ0"/>
<reference evidence="6 7" key="1">
    <citation type="submission" date="2015-12" db="EMBL/GenBank/DDBJ databases">
        <title>Complete genome of Lacimicrobium alkaliphilum KCTC 32984.</title>
        <authorList>
            <person name="Kim S.-G."/>
            <person name="Lee Y.-J."/>
        </authorList>
    </citation>
    <scope>NUCLEOTIDE SEQUENCE [LARGE SCALE GENOMIC DNA]</scope>
    <source>
        <strain evidence="6 7">YelD216</strain>
    </source>
</reference>
<organism evidence="6 7">
    <name type="scientific">Lacimicrobium alkaliphilum</name>
    <dbReference type="NCBI Taxonomy" id="1526571"/>
    <lineage>
        <taxon>Bacteria</taxon>
        <taxon>Pseudomonadati</taxon>
        <taxon>Pseudomonadota</taxon>
        <taxon>Gammaproteobacteria</taxon>
        <taxon>Alteromonadales</taxon>
        <taxon>Alteromonadaceae</taxon>
        <taxon>Lacimicrobium</taxon>
    </lineage>
</organism>
<evidence type="ECO:0000256" key="1">
    <source>
        <dbReference type="ARBA" id="ARBA00001946"/>
    </source>
</evidence>
<comment type="cofactor">
    <cofactor evidence="1">
        <name>Mg(2+)</name>
        <dbReference type="ChEBI" id="CHEBI:18420"/>
    </cofactor>
</comment>
<dbReference type="Pfam" id="PF00990">
    <property type="entry name" value="GGDEF"/>
    <property type="match status" value="1"/>
</dbReference>
<dbReference type="EC" id="2.7.7.65" evidence="2"/>
<evidence type="ECO:0000313" key="7">
    <source>
        <dbReference type="Proteomes" id="UP000068447"/>
    </source>
</evidence>
<dbReference type="GO" id="GO:0052621">
    <property type="term" value="F:diguanylate cyclase activity"/>
    <property type="evidence" value="ECO:0007669"/>
    <property type="project" value="UniProtKB-EC"/>
</dbReference>
<evidence type="ECO:0000313" key="6">
    <source>
        <dbReference type="EMBL" id="ALS96831.1"/>
    </source>
</evidence>
<gene>
    <name evidence="6" type="ORF">AT746_00090</name>
</gene>
<dbReference type="SUPFAM" id="SSF55073">
    <property type="entry name" value="Nucleotide cyclase"/>
    <property type="match status" value="1"/>
</dbReference>
<keyword evidence="4" id="KW-1133">Transmembrane helix</keyword>
<dbReference type="InterPro" id="IPR050469">
    <property type="entry name" value="Diguanylate_Cyclase"/>
</dbReference>
<dbReference type="NCBIfam" id="TIGR00254">
    <property type="entry name" value="GGDEF"/>
    <property type="match status" value="1"/>
</dbReference>
<evidence type="ECO:0000256" key="4">
    <source>
        <dbReference type="SAM" id="Phobius"/>
    </source>
</evidence>
<dbReference type="PROSITE" id="PS50887">
    <property type="entry name" value="GGDEF"/>
    <property type="match status" value="1"/>
</dbReference>
<keyword evidence="4" id="KW-0812">Transmembrane</keyword>
<feature type="domain" description="GGDEF" evidence="5">
    <location>
        <begin position="326"/>
        <end position="458"/>
    </location>
</feature>
<comment type="catalytic activity">
    <reaction evidence="3">
        <text>2 GTP = 3',3'-c-di-GMP + 2 diphosphate</text>
        <dbReference type="Rhea" id="RHEA:24898"/>
        <dbReference type="ChEBI" id="CHEBI:33019"/>
        <dbReference type="ChEBI" id="CHEBI:37565"/>
        <dbReference type="ChEBI" id="CHEBI:58805"/>
        <dbReference type="EC" id="2.7.7.65"/>
    </reaction>
</comment>
<dbReference type="STRING" id="1526571.AT746_00090"/>
<dbReference type="Gene3D" id="3.30.70.270">
    <property type="match status" value="1"/>
</dbReference>
<dbReference type="InterPro" id="IPR000160">
    <property type="entry name" value="GGDEF_dom"/>
</dbReference>
<evidence type="ECO:0000256" key="2">
    <source>
        <dbReference type="ARBA" id="ARBA00012528"/>
    </source>
</evidence>
<dbReference type="FunFam" id="3.30.70.270:FF:000001">
    <property type="entry name" value="Diguanylate cyclase domain protein"/>
    <property type="match status" value="1"/>
</dbReference>
<evidence type="ECO:0000259" key="5">
    <source>
        <dbReference type="PROSITE" id="PS50887"/>
    </source>
</evidence>
<keyword evidence="7" id="KW-1185">Reference proteome</keyword>
<dbReference type="InterPro" id="IPR043128">
    <property type="entry name" value="Rev_trsase/Diguanyl_cyclase"/>
</dbReference>
<protein>
    <recommendedName>
        <fullName evidence="2">diguanylate cyclase</fullName>
        <ecNumber evidence="2">2.7.7.65</ecNumber>
    </recommendedName>
</protein>
<dbReference type="PANTHER" id="PTHR45138">
    <property type="entry name" value="REGULATORY COMPONENTS OF SENSORY TRANSDUCTION SYSTEM"/>
    <property type="match status" value="1"/>
</dbReference>
<proteinExistence type="predicted"/>
<dbReference type="Proteomes" id="UP000068447">
    <property type="component" value="Chromosome"/>
</dbReference>
<dbReference type="KEGG" id="lal:AT746_00090"/>
<dbReference type="EMBL" id="CP013650">
    <property type="protein sequence ID" value="ALS96831.1"/>
    <property type="molecule type" value="Genomic_DNA"/>
</dbReference>
<dbReference type="InterPro" id="IPR029787">
    <property type="entry name" value="Nucleotide_cyclase"/>
</dbReference>
<feature type="transmembrane region" description="Helical" evidence="4">
    <location>
        <begin position="267"/>
        <end position="289"/>
    </location>
</feature>